<feature type="domain" description="Response regulatory" evidence="9">
    <location>
        <begin position="598"/>
        <end position="716"/>
    </location>
</feature>
<dbReference type="PANTHER" id="PTHR43047">
    <property type="entry name" value="TWO-COMPONENT HISTIDINE PROTEIN KINASE"/>
    <property type="match status" value="1"/>
</dbReference>
<dbReference type="SUPFAM" id="SSF47384">
    <property type="entry name" value="Homodimeric domain of signal transducing histidine kinase"/>
    <property type="match status" value="1"/>
</dbReference>
<feature type="domain" description="Histidine kinase" evidence="8">
    <location>
        <begin position="347"/>
        <end position="568"/>
    </location>
</feature>
<feature type="transmembrane region" description="Helical" evidence="7">
    <location>
        <begin position="299"/>
        <end position="321"/>
    </location>
</feature>
<dbReference type="CDD" id="cd17546">
    <property type="entry name" value="REC_hyHK_CKI1_RcsC-like"/>
    <property type="match status" value="1"/>
</dbReference>
<dbReference type="InterPro" id="IPR001789">
    <property type="entry name" value="Sig_transdc_resp-reg_receiver"/>
</dbReference>
<dbReference type="Gene3D" id="1.10.287.130">
    <property type="match status" value="1"/>
</dbReference>
<evidence type="ECO:0000256" key="3">
    <source>
        <dbReference type="ARBA" id="ARBA00022553"/>
    </source>
</evidence>
<dbReference type="SMART" id="SM00388">
    <property type="entry name" value="HisKA"/>
    <property type="match status" value="1"/>
</dbReference>
<dbReference type="Pfam" id="PF00072">
    <property type="entry name" value="Response_reg"/>
    <property type="match status" value="1"/>
</dbReference>
<dbReference type="Pfam" id="PF02518">
    <property type="entry name" value="HATPase_c"/>
    <property type="match status" value="1"/>
</dbReference>
<keyword evidence="11" id="KW-1185">Reference proteome</keyword>
<evidence type="ECO:0000256" key="4">
    <source>
        <dbReference type="ARBA" id="ARBA00022679"/>
    </source>
</evidence>
<dbReference type="InterPro" id="IPR005467">
    <property type="entry name" value="His_kinase_dom"/>
</dbReference>
<dbReference type="Gene3D" id="3.30.565.10">
    <property type="entry name" value="Histidine kinase-like ATPase, C-terminal domain"/>
    <property type="match status" value="1"/>
</dbReference>
<dbReference type="Proteomes" id="UP001549749">
    <property type="component" value="Unassembled WGS sequence"/>
</dbReference>
<dbReference type="SUPFAM" id="SSF55874">
    <property type="entry name" value="ATPase domain of HSP90 chaperone/DNA topoisomerase II/histidine kinase"/>
    <property type="match status" value="1"/>
</dbReference>
<feature type="modified residue" description="4-aspartylphosphate" evidence="6">
    <location>
        <position position="647"/>
    </location>
</feature>
<dbReference type="InterPro" id="IPR004358">
    <property type="entry name" value="Sig_transdc_His_kin-like_C"/>
</dbReference>
<dbReference type="EMBL" id="JBEXAC010000001">
    <property type="protein sequence ID" value="MET6997685.1"/>
    <property type="molecule type" value="Genomic_DNA"/>
</dbReference>
<keyword evidence="10" id="KW-0067">ATP-binding</keyword>
<protein>
    <recommendedName>
        <fullName evidence="2">histidine kinase</fullName>
        <ecNumber evidence="2">2.7.13.3</ecNumber>
    </recommendedName>
</protein>
<evidence type="ECO:0000313" key="11">
    <source>
        <dbReference type="Proteomes" id="UP001549749"/>
    </source>
</evidence>
<dbReference type="EC" id="2.7.13.3" evidence="2"/>
<dbReference type="InterPro" id="IPR011006">
    <property type="entry name" value="CheY-like_superfamily"/>
</dbReference>
<dbReference type="SMART" id="SM00387">
    <property type="entry name" value="HATPase_c"/>
    <property type="match status" value="1"/>
</dbReference>
<keyword evidence="5" id="KW-0418">Kinase</keyword>
<dbReference type="PANTHER" id="PTHR43047:SF64">
    <property type="entry name" value="HISTIDINE KINASE CONTAINING CHEY-HOMOLOGOUS RECEIVER DOMAIN AND PAS DOMAIN-RELATED"/>
    <property type="match status" value="1"/>
</dbReference>
<evidence type="ECO:0000256" key="2">
    <source>
        <dbReference type="ARBA" id="ARBA00012438"/>
    </source>
</evidence>
<dbReference type="PROSITE" id="PS50110">
    <property type="entry name" value="RESPONSE_REGULATORY"/>
    <property type="match status" value="1"/>
</dbReference>
<keyword evidence="7" id="KW-0472">Membrane</keyword>
<gene>
    <name evidence="10" type="ORF">ABR189_09915</name>
</gene>
<dbReference type="CDD" id="cd00082">
    <property type="entry name" value="HisKA"/>
    <property type="match status" value="1"/>
</dbReference>
<dbReference type="InterPro" id="IPR003661">
    <property type="entry name" value="HisK_dim/P_dom"/>
</dbReference>
<dbReference type="Gene3D" id="3.40.50.2300">
    <property type="match status" value="1"/>
</dbReference>
<keyword evidence="3 6" id="KW-0597">Phosphoprotein</keyword>
<keyword evidence="7" id="KW-0812">Transmembrane</keyword>
<dbReference type="RefSeq" id="WP_354660320.1">
    <property type="nucleotide sequence ID" value="NZ_JBEXAC010000001.1"/>
</dbReference>
<keyword evidence="10" id="KW-0547">Nucleotide-binding</keyword>
<dbReference type="PRINTS" id="PR00344">
    <property type="entry name" value="BCTRLSENSOR"/>
</dbReference>
<dbReference type="CDD" id="cd16922">
    <property type="entry name" value="HATPase_EvgS-ArcB-TorS-like"/>
    <property type="match status" value="1"/>
</dbReference>
<evidence type="ECO:0000256" key="5">
    <source>
        <dbReference type="ARBA" id="ARBA00022777"/>
    </source>
</evidence>
<dbReference type="GO" id="GO:0005524">
    <property type="term" value="F:ATP binding"/>
    <property type="evidence" value="ECO:0007669"/>
    <property type="project" value="UniProtKB-KW"/>
</dbReference>
<evidence type="ECO:0000259" key="8">
    <source>
        <dbReference type="PROSITE" id="PS50109"/>
    </source>
</evidence>
<dbReference type="SUPFAM" id="SSF52172">
    <property type="entry name" value="CheY-like"/>
    <property type="match status" value="1"/>
</dbReference>
<dbReference type="SMART" id="SM00448">
    <property type="entry name" value="REC"/>
    <property type="match status" value="1"/>
</dbReference>
<dbReference type="Pfam" id="PF00512">
    <property type="entry name" value="HisKA"/>
    <property type="match status" value="1"/>
</dbReference>
<evidence type="ECO:0000256" key="1">
    <source>
        <dbReference type="ARBA" id="ARBA00000085"/>
    </source>
</evidence>
<proteinExistence type="predicted"/>
<keyword evidence="7" id="KW-1133">Transmembrane helix</keyword>
<dbReference type="InterPro" id="IPR036890">
    <property type="entry name" value="HATPase_C_sf"/>
</dbReference>
<comment type="caution">
    <text evidence="10">The sequence shown here is derived from an EMBL/GenBank/DDBJ whole genome shotgun (WGS) entry which is preliminary data.</text>
</comment>
<evidence type="ECO:0000256" key="7">
    <source>
        <dbReference type="SAM" id="Phobius"/>
    </source>
</evidence>
<sequence length="725" mass="82066">MYINYEKKVFYRFAILILMVIILVSLFMIAFFRKKNTQQLTLVVKDLVATKVDISHIDEAIQSLYAADNNFRFYTLTYDNSYFRKYTAAIQHVAENLEAIENEDSTEAHLQGLLGEKEAKARLFIRSKSFIDSLLNISQEWDTTAQAPIKIAVAPPAFVQREKVDTVIEESAEIVKGKRKLFGRLRDAITNKVEVQQKKQAVTTIKRAVDSSRASKAYNDAQLKKVQEYYSNFIKSAQANHRNLNRKEYELVVANERLFNELQHLLLDLKLSVLAATDKRRLLLSKDIDQTLYKIDKGAIWEISFIFLLSVIIIFNIWRLYRYDLAMLKAKKSAERFALLKTEFVATMSHEIRTPLNSLLGYTEQLGRSKLNENQRESVEAIKLSSDMLLSVINNILDLTKMETDKTILNLSEFAPKQTIEEVAKSLHVLAHDKGLKLNTNIYFPANTRLLGDEFRLKQVITNLVSNAVKFTTHGSVTVNASLYPDKEGQSLLKVSVTDTGIGINSEDLSRIFEEFIQGGNANPRKQEGSGLGLHITKKIIDLHNGKIQATSTVGKGSVFSFEIPYKTIIPTITPVKKTSTDAQEPVRVPGKVPNGLKLLVVDDSILNRKLLALLLDRINADYVIVGSGEEAFELYQQHHYDMVLTDIDMPGMDGIALTETIRGMNDKNKAGVIIVAITGNVLQEDLDFYLKAGLNDYILKPYREEDILEKINIHIQKSPTPVLK</sequence>
<evidence type="ECO:0000259" key="9">
    <source>
        <dbReference type="PROSITE" id="PS50110"/>
    </source>
</evidence>
<comment type="catalytic activity">
    <reaction evidence="1">
        <text>ATP + protein L-histidine = ADP + protein N-phospho-L-histidine.</text>
        <dbReference type="EC" id="2.7.13.3"/>
    </reaction>
</comment>
<evidence type="ECO:0000256" key="6">
    <source>
        <dbReference type="PROSITE-ProRule" id="PRU00169"/>
    </source>
</evidence>
<dbReference type="InterPro" id="IPR003594">
    <property type="entry name" value="HATPase_dom"/>
</dbReference>
<organism evidence="10 11">
    <name type="scientific">Chitinophaga defluvii</name>
    <dbReference type="NCBI Taxonomy" id="3163343"/>
    <lineage>
        <taxon>Bacteria</taxon>
        <taxon>Pseudomonadati</taxon>
        <taxon>Bacteroidota</taxon>
        <taxon>Chitinophagia</taxon>
        <taxon>Chitinophagales</taxon>
        <taxon>Chitinophagaceae</taxon>
        <taxon>Chitinophaga</taxon>
    </lineage>
</organism>
<accession>A0ABV2T5N3</accession>
<keyword evidence="4" id="KW-0808">Transferase</keyword>
<reference evidence="10 11" key="1">
    <citation type="submission" date="2024-06" db="EMBL/GenBank/DDBJ databases">
        <title>Chitinophaga defluvii sp. nov., isolated from municipal sewage.</title>
        <authorList>
            <person name="Zhang L."/>
        </authorList>
    </citation>
    <scope>NUCLEOTIDE SEQUENCE [LARGE SCALE GENOMIC DNA]</scope>
    <source>
        <strain evidence="10 11">H8</strain>
    </source>
</reference>
<dbReference type="InterPro" id="IPR036097">
    <property type="entry name" value="HisK_dim/P_sf"/>
</dbReference>
<name>A0ABV2T5N3_9BACT</name>
<feature type="transmembrane region" description="Helical" evidence="7">
    <location>
        <begin position="9"/>
        <end position="32"/>
    </location>
</feature>
<evidence type="ECO:0000313" key="10">
    <source>
        <dbReference type="EMBL" id="MET6997685.1"/>
    </source>
</evidence>
<dbReference type="PROSITE" id="PS50109">
    <property type="entry name" value="HIS_KIN"/>
    <property type="match status" value="1"/>
</dbReference>